<keyword evidence="8" id="KW-0511">Multifunctional enzyme</keyword>
<feature type="domain" description="Formamidopyrimidine-DNA glycosylase H2TH DNA-binding" evidence="11">
    <location>
        <begin position="114"/>
        <end position="196"/>
    </location>
</feature>
<evidence type="ECO:0000256" key="1">
    <source>
        <dbReference type="ARBA" id="ARBA00001668"/>
    </source>
</evidence>
<evidence type="ECO:0000256" key="7">
    <source>
        <dbReference type="ARBA" id="ARBA00023239"/>
    </source>
</evidence>
<dbReference type="SMART" id="SM01232">
    <property type="entry name" value="H2TH"/>
    <property type="match status" value="1"/>
</dbReference>
<gene>
    <name evidence="12" type="ORF">GCM10022289_25430</name>
</gene>
<keyword evidence="12" id="KW-0255">Endonuclease</keyword>
<evidence type="ECO:0000256" key="3">
    <source>
        <dbReference type="ARBA" id="ARBA00022763"/>
    </source>
</evidence>
<keyword evidence="7" id="KW-0456">Lyase</keyword>
<evidence type="ECO:0000256" key="8">
    <source>
        <dbReference type="ARBA" id="ARBA00023268"/>
    </source>
</evidence>
<keyword evidence="6" id="KW-0234">DNA repair</keyword>
<name>A0ABP8BFG6_9SPHI</name>
<accession>A0ABP8BFG6</accession>
<dbReference type="RefSeq" id="WP_344851837.1">
    <property type="nucleotide sequence ID" value="NZ_BAABBY010000006.1"/>
</dbReference>
<dbReference type="Gene3D" id="1.10.8.50">
    <property type="match status" value="1"/>
</dbReference>
<dbReference type="PANTHER" id="PTHR22993:SF9">
    <property type="entry name" value="FORMAMIDOPYRIMIDINE-DNA GLYCOSYLASE"/>
    <property type="match status" value="1"/>
</dbReference>
<evidence type="ECO:0000256" key="6">
    <source>
        <dbReference type="ARBA" id="ARBA00023204"/>
    </source>
</evidence>
<evidence type="ECO:0000313" key="12">
    <source>
        <dbReference type="EMBL" id="GAA4205642.1"/>
    </source>
</evidence>
<dbReference type="EMBL" id="BAABBY010000006">
    <property type="protein sequence ID" value="GAA4205642.1"/>
    <property type="molecule type" value="Genomic_DNA"/>
</dbReference>
<protein>
    <submittedName>
        <fullName evidence="12">Endonuclease</fullName>
    </submittedName>
</protein>
<evidence type="ECO:0000256" key="2">
    <source>
        <dbReference type="ARBA" id="ARBA00009409"/>
    </source>
</evidence>
<evidence type="ECO:0000256" key="9">
    <source>
        <dbReference type="ARBA" id="ARBA00023295"/>
    </source>
</evidence>
<dbReference type="Pfam" id="PF06831">
    <property type="entry name" value="H2TH"/>
    <property type="match status" value="1"/>
</dbReference>
<sequence>MPEGPSIVILKDLIKDLYLGKPEVLEVAGNAKNIDKDRLLHQKIIDFKSWGKHFLICFKDFTVRIHFMLFGTYLLNQEKKTPLTLGLVLKKDVLNFYTCKVDLLEGNVKEHYNWENDIMAEEWNSRAAIKKLKDMPEALVCDVLMDQQIFSGVGNIIKNEVLYRIRVHPLTKIKSLPPAKLKALVKEARNYSFDFLKWKKENTLSKHWEVYSQKECPRKHNIEKKELGKTHRQTYYCEKCQKLYHQKEK</sequence>
<keyword evidence="13" id="KW-1185">Reference proteome</keyword>
<comment type="caution">
    <text evidence="12">The sequence shown here is derived from an EMBL/GenBank/DDBJ whole genome shotgun (WGS) entry which is preliminary data.</text>
</comment>
<evidence type="ECO:0000256" key="4">
    <source>
        <dbReference type="ARBA" id="ARBA00022801"/>
    </source>
</evidence>
<dbReference type="InterPro" id="IPR010979">
    <property type="entry name" value="Ribosomal_uS13-like_H2TH"/>
</dbReference>
<evidence type="ECO:0000313" key="13">
    <source>
        <dbReference type="Proteomes" id="UP001501772"/>
    </source>
</evidence>
<feature type="domain" description="Formamidopyrimidine-DNA glycosylase catalytic" evidence="10">
    <location>
        <begin position="2"/>
        <end position="100"/>
    </location>
</feature>
<keyword evidence="9" id="KW-0326">Glycosidase</keyword>
<keyword evidence="4" id="KW-0378">Hydrolase</keyword>
<keyword evidence="3" id="KW-0227">DNA damage</keyword>
<dbReference type="InterPro" id="IPR012319">
    <property type="entry name" value="FPG_cat"/>
</dbReference>
<dbReference type="Gene3D" id="3.20.190.10">
    <property type="entry name" value="MutM-like, N-terminal"/>
    <property type="match status" value="1"/>
</dbReference>
<dbReference type="GO" id="GO:0004519">
    <property type="term" value="F:endonuclease activity"/>
    <property type="evidence" value="ECO:0007669"/>
    <property type="project" value="UniProtKB-KW"/>
</dbReference>
<dbReference type="SMART" id="SM00898">
    <property type="entry name" value="Fapy_DNA_glyco"/>
    <property type="match status" value="1"/>
</dbReference>
<comment type="similarity">
    <text evidence="2">Belongs to the FPG family.</text>
</comment>
<dbReference type="Proteomes" id="UP001501772">
    <property type="component" value="Unassembled WGS sequence"/>
</dbReference>
<dbReference type="SUPFAM" id="SSF81624">
    <property type="entry name" value="N-terminal domain of MutM-like DNA repair proteins"/>
    <property type="match status" value="1"/>
</dbReference>
<dbReference type="SUPFAM" id="SSF46946">
    <property type="entry name" value="S13-like H2TH domain"/>
    <property type="match status" value="1"/>
</dbReference>
<evidence type="ECO:0000259" key="11">
    <source>
        <dbReference type="SMART" id="SM01232"/>
    </source>
</evidence>
<dbReference type="InterPro" id="IPR015886">
    <property type="entry name" value="H2TH_FPG"/>
</dbReference>
<evidence type="ECO:0000259" key="10">
    <source>
        <dbReference type="SMART" id="SM00898"/>
    </source>
</evidence>
<evidence type="ECO:0000256" key="5">
    <source>
        <dbReference type="ARBA" id="ARBA00023125"/>
    </source>
</evidence>
<organism evidence="12 13">
    <name type="scientific">Pedobacter jeongneungensis</name>
    <dbReference type="NCBI Taxonomy" id="947309"/>
    <lineage>
        <taxon>Bacteria</taxon>
        <taxon>Pseudomonadati</taxon>
        <taxon>Bacteroidota</taxon>
        <taxon>Sphingobacteriia</taxon>
        <taxon>Sphingobacteriales</taxon>
        <taxon>Sphingobacteriaceae</taxon>
        <taxon>Pedobacter</taxon>
    </lineage>
</organism>
<keyword evidence="12" id="KW-0540">Nuclease</keyword>
<dbReference type="PANTHER" id="PTHR22993">
    <property type="entry name" value="FORMAMIDOPYRIMIDINE-DNA GLYCOSYLASE"/>
    <property type="match status" value="1"/>
</dbReference>
<reference evidence="13" key="1">
    <citation type="journal article" date="2019" name="Int. J. Syst. Evol. Microbiol.">
        <title>The Global Catalogue of Microorganisms (GCM) 10K type strain sequencing project: providing services to taxonomists for standard genome sequencing and annotation.</title>
        <authorList>
            <consortium name="The Broad Institute Genomics Platform"/>
            <consortium name="The Broad Institute Genome Sequencing Center for Infectious Disease"/>
            <person name="Wu L."/>
            <person name="Ma J."/>
        </authorList>
    </citation>
    <scope>NUCLEOTIDE SEQUENCE [LARGE SCALE GENOMIC DNA]</scope>
    <source>
        <strain evidence="13">JCM 17626</strain>
    </source>
</reference>
<proteinExistence type="inferred from homology"/>
<keyword evidence="5" id="KW-0238">DNA-binding</keyword>
<comment type="catalytic activity">
    <reaction evidence="1">
        <text>Hydrolysis of DNA containing ring-opened 7-methylguanine residues, releasing 2,6-diamino-4-hydroxy-5-(N-methyl)formamidopyrimidine.</text>
        <dbReference type="EC" id="3.2.2.23"/>
    </reaction>
</comment>
<dbReference type="InterPro" id="IPR035937">
    <property type="entry name" value="FPG_N"/>
</dbReference>